<sequence>MRRTIVCSVLILALSVAAATAQDRDESQISLIVPKCNMFPNPDLKSEDVLFGLFVSNIGHLLLPARITVTSGVDDRCDKFTKVDVSYPEVPLFLIRGLPDLKTGSIKTAFSGSKFIYPGQPVLLSLPDQEKGQMEVAPTMLRAFGNAVEHGKDTFVLSYKIELRAGDRNQTLDFYRNSPASRGSHARKFGVLNLTDHAVKFDLTRHMEVPTLIWAGDLDADGKIDLFMWWPCPGRTAGVYYLYLSSAAKDGDLVAKIPVGVRTYYCDPR</sequence>
<feature type="chain" id="PRO_5038585237" description="VCBS repeat-containing protein" evidence="1">
    <location>
        <begin position="22"/>
        <end position="269"/>
    </location>
</feature>
<evidence type="ECO:0008006" key="4">
    <source>
        <dbReference type="Google" id="ProtNLM"/>
    </source>
</evidence>
<evidence type="ECO:0000256" key="1">
    <source>
        <dbReference type="SAM" id="SignalP"/>
    </source>
</evidence>
<dbReference type="AlphaFoldDB" id="A0A9D6Z651"/>
<name>A0A9D6Z651_9BACT</name>
<comment type="caution">
    <text evidence="2">The sequence shown here is derived from an EMBL/GenBank/DDBJ whole genome shotgun (WGS) entry which is preliminary data.</text>
</comment>
<evidence type="ECO:0000313" key="3">
    <source>
        <dbReference type="Proteomes" id="UP000807825"/>
    </source>
</evidence>
<dbReference type="Proteomes" id="UP000807825">
    <property type="component" value="Unassembled WGS sequence"/>
</dbReference>
<accession>A0A9D6Z651</accession>
<dbReference type="EMBL" id="JACRDE010000639">
    <property type="protein sequence ID" value="MBI5252690.1"/>
    <property type="molecule type" value="Genomic_DNA"/>
</dbReference>
<proteinExistence type="predicted"/>
<keyword evidence="1" id="KW-0732">Signal</keyword>
<evidence type="ECO:0000313" key="2">
    <source>
        <dbReference type="EMBL" id="MBI5252690.1"/>
    </source>
</evidence>
<feature type="signal peptide" evidence="1">
    <location>
        <begin position="1"/>
        <end position="21"/>
    </location>
</feature>
<gene>
    <name evidence="2" type="ORF">HY912_24610</name>
</gene>
<protein>
    <recommendedName>
        <fullName evidence="4">VCBS repeat-containing protein</fullName>
    </recommendedName>
</protein>
<reference evidence="2" key="1">
    <citation type="submission" date="2020-07" db="EMBL/GenBank/DDBJ databases">
        <title>Huge and variable diversity of episymbiotic CPR bacteria and DPANN archaea in groundwater ecosystems.</title>
        <authorList>
            <person name="He C.Y."/>
            <person name="Keren R."/>
            <person name="Whittaker M."/>
            <person name="Farag I.F."/>
            <person name="Doudna J."/>
            <person name="Cate J.H.D."/>
            <person name="Banfield J.F."/>
        </authorList>
    </citation>
    <scope>NUCLEOTIDE SEQUENCE</scope>
    <source>
        <strain evidence="2">NC_groundwater_1664_Pr3_B-0.1um_52_9</strain>
    </source>
</reference>
<organism evidence="2 3">
    <name type="scientific">Desulfomonile tiedjei</name>
    <dbReference type="NCBI Taxonomy" id="2358"/>
    <lineage>
        <taxon>Bacteria</taxon>
        <taxon>Pseudomonadati</taxon>
        <taxon>Thermodesulfobacteriota</taxon>
        <taxon>Desulfomonilia</taxon>
        <taxon>Desulfomonilales</taxon>
        <taxon>Desulfomonilaceae</taxon>
        <taxon>Desulfomonile</taxon>
    </lineage>
</organism>